<proteinExistence type="predicted"/>
<dbReference type="Proteomes" id="UP000272729">
    <property type="component" value="Unassembled WGS sequence"/>
</dbReference>
<accession>A0A495X4G3</accession>
<dbReference type="InterPro" id="IPR011990">
    <property type="entry name" value="TPR-like_helical_dom_sf"/>
</dbReference>
<dbReference type="Pfam" id="PF12770">
    <property type="entry name" value="CHAT"/>
    <property type="match status" value="1"/>
</dbReference>
<evidence type="ECO:0000313" key="2">
    <source>
        <dbReference type="EMBL" id="RKT68125.1"/>
    </source>
</evidence>
<name>A0A495X4G3_9PSEU</name>
<dbReference type="AlphaFoldDB" id="A0A495X4G3"/>
<dbReference type="SUPFAM" id="SSF48452">
    <property type="entry name" value="TPR-like"/>
    <property type="match status" value="2"/>
</dbReference>
<organism evidence="2 3">
    <name type="scientific">Saccharothrix variisporea</name>
    <dbReference type="NCBI Taxonomy" id="543527"/>
    <lineage>
        <taxon>Bacteria</taxon>
        <taxon>Bacillati</taxon>
        <taxon>Actinomycetota</taxon>
        <taxon>Actinomycetes</taxon>
        <taxon>Pseudonocardiales</taxon>
        <taxon>Pseudonocardiaceae</taxon>
        <taxon>Saccharothrix</taxon>
    </lineage>
</organism>
<feature type="domain" description="CHAT" evidence="1">
    <location>
        <begin position="527"/>
        <end position="749"/>
    </location>
</feature>
<dbReference type="PANTHER" id="PTHR10098:SF108">
    <property type="entry name" value="TETRATRICOPEPTIDE REPEAT PROTEIN 28"/>
    <property type="match status" value="1"/>
</dbReference>
<dbReference type="Gene3D" id="1.25.40.10">
    <property type="entry name" value="Tetratricopeptide repeat domain"/>
    <property type="match status" value="1"/>
</dbReference>
<reference evidence="2 3" key="1">
    <citation type="submission" date="2018-10" db="EMBL/GenBank/DDBJ databases">
        <title>Sequencing the genomes of 1000 actinobacteria strains.</title>
        <authorList>
            <person name="Klenk H.-P."/>
        </authorList>
    </citation>
    <scope>NUCLEOTIDE SEQUENCE [LARGE SCALE GENOMIC DNA]</scope>
    <source>
        <strain evidence="2 3">DSM 43911</strain>
    </source>
</reference>
<keyword evidence="3" id="KW-1185">Reference proteome</keyword>
<gene>
    <name evidence="2" type="ORF">DFJ66_1306</name>
</gene>
<dbReference type="PANTHER" id="PTHR10098">
    <property type="entry name" value="RAPSYN-RELATED"/>
    <property type="match status" value="1"/>
</dbReference>
<evidence type="ECO:0000259" key="1">
    <source>
        <dbReference type="Pfam" id="PF12770"/>
    </source>
</evidence>
<dbReference type="EMBL" id="RBXR01000001">
    <property type="protein sequence ID" value="RKT68125.1"/>
    <property type="molecule type" value="Genomic_DNA"/>
</dbReference>
<evidence type="ECO:0000313" key="3">
    <source>
        <dbReference type="Proteomes" id="UP000272729"/>
    </source>
</evidence>
<sequence length="760" mass="80779">MAFALAQRGSTRAALREVDAAVRVLTGVAGAKARAQRGAVFHQIGRLDEAFADYQVAVRVLRRAGDRLGVQRTIVNRALLQAERHEFEAAQRDLVEADGIARELGRELAVGIITGNIGYVAGLRGDVPAALAAFEEAERIIGGQGGQVAAVLQDRAALLLSVGLMTEARQVALRAVEAFRRHGRTLKVPEMQLLLAQVALSERDWTTAAGHARTALQGFKGQGRARWVALARAVVLQATLGAGEPDRVAARDVDATVAALAGRPLAAVQARLDAARLAESRGRDDVASGYLAEAARVRRRGPATLRARGWYAEALRRRRHDPVGAMRAARQGLRVLDEHHAALAASDLRAYSAAHRAELVDVGLRIALAEGRPARVFEWAERGRASRLLVRQVRPPDDPRLAALLPELRVVTAELDRARAEGRYTGRLVSRQVELERRIRDRSRLLRAEVSLPGPVAVRDLAAALGDRVLVEYVQVDDRLLAVSLVDGRLRLHDLASGAEVAELVERVAFALRLGSARASVLLRDVAARLDALLLPFPGDRPLVVVPTGVLHSLPWSVLPSCAGRPVAVSPSAALWHQAATRPPSSGEVVVAGGPGLPGAREEAQAVAALYGRTALVDGEATVEAVLSALETAATAHLATHGVLASDNPLFSALRLHDGQLNVHDVQRLKRVPDTVLLAACDVGRSVVVSGDELLGLSATFIERGTARVIASVVPIPDAETKPLMTAVHRHLVAGVAPARALALAQQEVGPSGFVCIGAG</sequence>
<dbReference type="InterPro" id="IPR024983">
    <property type="entry name" value="CHAT_dom"/>
</dbReference>
<comment type="caution">
    <text evidence="2">The sequence shown here is derived from an EMBL/GenBank/DDBJ whole genome shotgun (WGS) entry which is preliminary data.</text>
</comment>
<protein>
    <submittedName>
        <fullName evidence="2">CHAT domain-containing protein</fullName>
    </submittedName>
</protein>